<dbReference type="GO" id="GO:0008270">
    <property type="term" value="F:zinc ion binding"/>
    <property type="evidence" value="ECO:0007669"/>
    <property type="project" value="UniProtKB-KW"/>
</dbReference>
<reference evidence="6" key="1">
    <citation type="submission" date="2023-02" db="EMBL/GenBank/DDBJ databases">
        <title>Genome of toxic invasive species Heracleum sosnowskyi carries increased number of genes despite the absence of recent whole-genome duplications.</title>
        <authorList>
            <person name="Schelkunov M."/>
            <person name="Shtratnikova V."/>
            <person name="Makarenko M."/>
            <person name="Klepikova A."/>
            <person name="Omelchenko D."/>
            <person name="Novikova G."/>
            <person name="Obukhova E."/>
            <person name="Bogdanov V."/>
            <person name="Penin A."/>
            <person name="Logacheva M."/>
        </authorList>
    </citation>
    <scope>NUCLEOTIDE SEQUENCE</scope>
    <source>
        <strain evidence="6">Hsosn_3</strain>
        <tissue evidence="6">Leaf</tissue>
    </source>
</reference>
<dbReference type="InterPro" id="IPR002156">
    <property type="entry name" value="RNaseH_domain"/>
</dbReference>
<evidence type="ECO:0000313" key="7">
    <source>
        <dbReference type="Proteomes" id="UP001237642"/>
    </source>
</evidence>
<evidence type="ECO:0000259" key="5">
    <source>
        <dbReference type="PROSITE" id="PS51999"/>
    </source>
</evidence>
<dbReference type="AlphaFoldDB" id="A0AAD8I5I8"/>
<proteinExistence type="predicted"/>
<keyword evidence="3" id="KW-0862">Zinc</keyword>
<keyword evidence="7" id="KW-1185">Reference proteome</keyword>
<dbReference type="GO" id="GO:0003676">
    <property type="term" value="F:nucleic acid binding"/>
    <property type="evidence" value="ECO:0007669"/>
    <property type="project" value="InterPro"/>
</dbReference>
<name>A0AAD8I5I8_9APIA</name>
<comment type="caution">
    <text evidence="6">The sequence shown here is derived from an EMBL/GenBank/DDBJ whole genome shotgun (WGS) entry which is preliminary data.</text>
</comment>
<keyword evidence="2 4" id="KW-0863">Zinc-finger</keyword>
<dbReference type="EMBL" id="JAUIZM010000006">
    <property type="protein sequence ID" value="KAK1379539.1"/>
    <property type="molecule type" value="Genomic_DNA"/>
</dbReference>
<accession>A0AAD8I5I8</accession>
<dbReference type="Pfam" id="PF06839">
    <property type="entry name" value="Zn_ribbon_GRF"/>
    <property type="match status" value="1"/>
</dbReference>
<evidence type="ECO:0000256" key="4">
    <source>
        <dbReference type="PROSITE-ProRule" id="PRU01343"/>
    </source>
</evidence>
<dbReference type="Proteomes" id="UP001237642">
    <property type="component" value="Unassembled WGS sequence"/>
</dbReference>
<dbReference type="Pfam" id="PF13456">
    <property type="entry name" value="RVT_3"/>
    <property type="match status" value="1"/>
</dbReference>
<feature type="domain" description="GRF-type" evidence="5">
    <location>
        <begin position="4"/>
        <end position="45"/>
    </location>
</feature>
<dbReference type="PANTHER" id="PTHR33248">
    <property type="entry name" value="ZINC ION-BINDING PROTEIN"/>
    <property type="match status" value="1"/>
</dbReference>
<organism evidence="6 7">
    <name type="scientific">Heracleum sosnowskyi</name>
    <dbReference type="NCBI Taxonomy" id="360622"/>
    <lineage>
        <taxon>Eukaryota</taxon>
        <taxon>Viridiplantae</taxon>
        <taxon>Streptophyta</taxon>
        <taxon>Embryophyta</taxon>
        <taxon>Tracheophyta</taxon>
        <taxon>Spermatophyta</taxon>
        <taxon>Magnoliopsida</taxon>
        <taxon>eudicotyledons</taxon>
        <taxon>Gunneridae</taxon>
        <taxon>Pentapetalae</taxon>
        <taxon>asterids</taxon>
        <taxon>campanulids</taxon>
        <taxon>Apiales</taxon>
        <taxon>Apiaceae</taxon>
        <taxon>Apioideae</taxon>
        <taxon>apioid superclade</taxon>
        <taxon>Tordylieae</taxon>
        <taxon>Tordyliinae</taxon>
        <taxon>Heracleum</taxon>
    </lineage>
</organism>
<keyword evidence="1" id="KW-0479">Metal-binding</keyword>
<sequence>MDTCACGKLAKIYTSCSLNDPGRRFYTCSQKRDIRCDYVKWYDAELEGRHGPTSYAKLQMPKLKKRNIHLQSCWMEILYNDEKINNVHGSSSEEPLRIGNTNGIGVVTRDAEGKFVSSFMGPLKSINTFQSQLWAIQLGMNHAFEKKEKSVFMESDN</sequence>
<evidence type="ECO:0000256" key="3">
    <source>
        <dbReference type="ARBA" id="ARBA00022833"/>
    </source>
</evidence>
<evidence type="ECO:0000313" key="6">
    <source>
        <dbReference type="EMBL" id="KAK1379539.1"/>
    </source>
</evidence>
<reference evidence="6" key="2">
    <citation type="submission" date="2023-05" db="EMBL/GenBank/DDBJ databases">
        <authorList>
            <person name="Schelkunov M.I."/>
        </authorList>
    </citation>
    <scope>NUCLEOTIDE SEQUENCE</scope>
    <source>
        <strain evidence="6">Hsosn_3</strain>
        <tissue evidence="6">Leaf</tissue>
    </source>
</reference>
<dbReference type="GO" id="GO:0004523">
    <property type="term" value="F:RNA-DNA hybrid ribonuclease activity"/>
    <property type="evidence" value="ECO:0007669"/>
    <property type="project" value="InterPro"/>
</dbReference>
<gene>
    <name evidence="6" type="ORF">POM88_026283</name>
</gene>
<dbReference type="PROSITE" id="PS51999">
    <property type="entry name" value="ZF_GRF"/>
    <property type="match status" value="1"/>
</dbReference>
<protein>
    <recommendedName>
        <fullName evidence="5">GRF-type domain-containing protein</fullName>
    </recommendedName>
</protein>
<dbReference type="InterPro" id="IPR010666">
    <property type="entry name" value="Znf_GRF"/>
</dbReference>
<evidence type="ECO:0000256" key="1">
    <source>
        <dbReference type="ARBA" id="ARBA00022723"/>
    </source>
</evidence>
<evidence type="ECO:0000256" key="2">
    <source>
        <dbReference type="ARBA" id="ARBA00022771"/>
    </source>
</evidence>